<evidence type="ECO:0000256" key="2">
    <source>
        <dbReference type="SAM" id="Phobius"/>
    </source>
</evidence>
<organism evidence="3 4">
    <name type="scientific">Desulfatibacillum aliphaticivorans</name>
    <dbReference type="NCBI Taxonomy" id="218208"/>
    <lineage>
        <taxon>Bacteria</taxon>
        <taxon>Pseudomonadati</taxon>
        <taxon>Thermodesulfobacteriota</taxon>
        <taxon>Desulfobacteria</taxon>
        <taxon>Desulfobacterales</taxon>
        <taxon>Desulfatibacillaceae</taxon>
        <taxon>Desulfatibacillum</taxon>
    </lineage>
</organism>
<dbReference type="AlphaFoldDB" id="B8FGQ2"/>
<keyword evidence="2" id="KW-0472">Membrane</keyword>
<evidence type="ECO:0000313" key="4">
    <source>
        <dbReference type="Proteomes" id="UP000000739"/>
    </source>
</evidence>
<feature type="transmembrane region" description="Helical" evidence="2">
    <location>
        <begin position="336"/>
        <end position="354"/>
    </location>
</feature>
<dbReference type="Proteomes" id="UP000000739">
    <property type="component" value="Chromosome"/>
</dbReference>
<dbReference type="HOGENOM" id="CLU_399942_0_0_7"/>
<keyword evidence="2" id="KW-0812">Transmembrane</keyword>
<name>B8FGQ2_DESAL</name>
<accession>B8FGQ2</accession>
<feature type="transmembrane region" description="Helical" evidence="2">
    <location>
        <begin position="375"/>
        <end position="391"/>
    </location>
</feature>
<sequence length="688" mass="78391">MEPQYNIIFRGKIVSGKDPENAQKVLTAVFKQQAPKVLASMNGGAPYIRKNLTLDQARKFKAVFDKAGAQIQVVKTFKCPDCGHIQKTNSQCEKCMNLKMEFESGPEPEPVDEPPSKVAADNGRTKGDGPAPTFSTKKLNQFSTYKLVFKGRIQPGFDEDAVKSNLANEFKADIFKVNAPFAGGDEYHQGQLNGIKAEELRERFERAGTLVDVVETVKCPMCGKVLEAGENCPDCFEEHEGREIEDVGYVSSVPESSKIEREKSTFGEGTGEKEEFRQEAVKRFRRGAILLSLLFAWAYYAGKGMAFDFDFSYLLSAPYFCRGCFFMARAKGYSKWLWPLGLLLLIGVGVMYLLPDKTSGEGKTQNADKPFYKRDYVWGAVCLAVMAVLPLEDAVTHFRYNAAIKKTNLILQNASDMSYKTPPMEQADELIAHLDDLFSILSYSRVTSRQAILIREEFTSILEHFFIGLQGKHLRQSMSAEGVLDGYSVEEIFHLKKKVIETFEEMVLDEPTTLMEHTYIVWYMVTHKKDIPENFPKQFMQELDSNIDAIMDNLKIYMAENYLAAPIHEDQIFNPQNYASDPNEYKPKPKNELEKIATISIDKFSGIHLVFKETPFTPKEFIGSRLVFVPKVRKEFNKNRETHIYRYYRVGGDLPDYLLGKRDVLTEASHKRTQSHRVYQEHHPLLTR</sequence>
<protein>
    <submittedName>
        <fullName evidence="3">Uncharacterized protein</fullName>
    </submittedName>
</protein>
<keyword evidence="2" id="KW-1133">Transmembrane helix</keyword>
<feature type="compositionally biased region" description="Basic and acidic residues" evidence="1">
    <location>
        <begin position="678"/>
        <end position="688"/>
    </location>
</feature>
<feature type="transmembrane region" description="Helical" evidence="2">
    <location>
        <begin position="284"/>
        <end position="302"/>
    </location>
</feature>
<evidence type="ECO:0000256" key="1">
    <source>
        <dbReference type="SAM" id="MobiDB-lite"/>
    </source>
</evidence>
<dbReference type="RefSeq" id="WP_015948339.1">
    <property type="nucleotide sequence ID" value="NC_011768.1"/>
</dbReference>
<keyword evidence="4" id="KW-1185">Reference proteome</keyword>
<evidence type="ECO:0000313" key="3">
    <source>
        <dbReference type="EMBL" id="ACL05282.1"/>
    </source>
</evidence>
<proteinExistence type="predicted"/>
<reference evidence="3 4" key="1">
    <citation type="journal article" date="2012" name="Environ. Microbiol.">
        <title>The genome sequence of Desulfatibacillum alkenivorans AK-01: a blueprint for anaerobic alkane oxidation.</title>
        <authorList>
            <person name="Callaghan A.V."/>
            <person name="Morris B.E."/>
            <person name="Pereira I.A."/>
            <person name="McInerney M.J."/>
            <person name="Austin R.N."/>
            <person name="Groves J.T."/>
            <person name="Kukor J.J."/>
            <person name="Suflita J.M."/>
            <person name="Young L.Y."/>
            <person name="Zylstra G.J."/>
            <person name="Wawrik B."/>
        </authorList>
    </citation>
    <scope>NUCLEOTIDE SEQUENCE [LARGE SCALE GENOMIC DNA]</scope>
    <source>
        <strain evidence="3 4">AK-01</strain>
    </source>
</reference>
<dbReference type="KEGG" id="dal:Dalk_3594"/>
<gene>
    <name evidence="3" type="ordered locus">Dalk_3594</name>
</gene>
<feature type="region of interest" description="Disordered" evidence="1">
    <location>
        <begin position="103"/>
        <end position="131"/>
    </location>
</feature>
<dbReference type="EMBL" id="CP001322">
    <property type="protein sequence ID" value="ACL05282.1"/>
    <property type="molecule type" value="Genomic_DNA"/>
</dbReference>
<feature type="region of interest" description="Disordered" evidence="1">
    <location>
        <begin position="669"/>
        <end position="688"/>
    </location>
</feature>